<name>X0SA50_9ZZZZ</name>
<reference evidence="1" key="1">
    <citation type="journal article" date="2014" name="Front. Microbiol.">
        <title>High frequency of phylogenetically diverse reductive dehalogenase-homologous genes in deep subseafloor sedimentary metagenomes.</title>
        <authorList>
            <person name="Kawai M."/>
            <person name="Futagami T."/>
            <person name="Toyoda A."/>
            <person name="Takaki Y."/>
            <person name="Nishi S."/>
            <person name="Hori S."/>
            <person name="Arai W."/>
            <person name="Tsubouchi T."/>
            <person name="Morono Y."/>
            <person name="Uchiyama I."/>
            <person name="Ito T."/>
            <person name="Fujiyama A."/>
            <person name="Inagaki F."/>
            <person name="Takami H."/>
        </authorList>
    </citation>
    <scope>NUCLEOTIDE SEQUENCE</scope>
    <source>
        <strain evidence="1">Expedition CK06-06</strain>
    </source>
</reference>
<proteinExistence type="predicted"/>
<dbReference type="EMBL" id="BARS01007072">
    <property type="protein sequence ID" value="GAF77894.1"/>
    <property type="molecule type" value="Genomic_DNA"/>
</dbReference>
<sequence>MKSITVKVSDDLHMQLKAMSKATNDTLQDTIWYAMDSALNRDPDVYDIEVYEKELARLRNL</sequence>
<dbReference type="SUPFAM" id="SSF47598">
    <property type="entry name" value="Ribbon-helix-helix"/>
    <property type="match status" value="1"/>
</dbReference>
<dbReference type="AlphaFoldDB" id="X0SA50"/>
<gene>
    <name evidence="1" type="ORF">S01H1_13692</name>
</gene>
<dbReference type="InterPro" id="IPR010985">
    <property type="entry name" value="Ribbon_hlx_hlx"/>
</dbReference>
<protein>
    <submittedName>
        <fullName evidence="1">Uncharacterized protein</fullName>
    </submittedName>
</protein>
<dbReference type="GO" id="GO:0006355">
    <property type="term" value="P:regulation of DNA-templated transcription"/>
    <property type="evidence" value="ECO:0007669"/>
    <property type="project" value="InterPro"/>
</dbReference>
<comment type="caution">
    <text evidence="1">The sequence shown here is derived from an EMBL/GenBank/DDBJ whole genome shotgun (WGS) entry which is preliminary data.</text>
</comment>
<organism evidence="1">
    <name type="scientific">marine sediment metagenome</name>
    <dbReference type="NCBI Taxonomy" id="412755"/>
    <lineage>
        <taxon>unclassified sequences</taxon>
        <taxon>metagenomes</taxon>
        <taxon>ecological metagenomes</taxon>
    </lineage>
</organism>
<accession>X0SA50</accession>
<evidence type="ECO:0000313" key="1">
    <source>
        <dbReference type="EMBL" id="GAF77894.1"/>
    </source>
</evidence>